<dbReference type="InterPro" id="IPR004474">
    <property type="entry name" value="LytR_CpsA_psr"/>
</dbReference>
<dbReference type="RefSeq" id="WP_311666718.1">
    <property type="nucleotide sequence ID" value="NZ_JAVREO010000005.1"/>
</dbReference>
<dbReference type="Gene3D" id="3.40.630.190">
    <property type="entry name" value="LCP protein"/>
    <property type="match status" value="1"/>
</dbReference>
<comment type="similarity">
    <text evidence="1">Belongs to the LytR/CpsA/Psr (LCP) family.</text>
</comment>
<name>A0ABU2JNV7_9ACTN</name>
<dbReference type="NCBIfam" id="TIGR00350">
    <property type="entry name" value="lytR_cpsA_psr"/>
    <property type="match status" value="1"/>
</dbReference>
<evidence type="ECO:0000313" key="6">
    <source>
        <dbReference type="Proteomes" id="UP001183410"/>
    </source>
</evidence>
<dbReference type="Proteomes" id="UP001183410">
    <property type="component" value="Unassembled WGS sequence"/>
</dbReference>
<feature type="region of interest" description="Disordered" evidence="2">
    <location>
        <begin position="438"/>
        <end position="466"/>
    </location>
</feature>
<keyword evidence="6" id="KW-1185">Reference proteome</keyword>
<evidence type="ECO:0000256" key="2">
    <source>
        <dbReference type="SAM" id="MobiDB-lite"/>
    </source>
</evidence>
<comment type="caution">
    <text evidence="5">The sequence shown here is derived from an EMBL/GenBank/DDBJ whole genome shotgun (WGS) entry which is preliminary data.</text>
</comment>
<dbReference type="InterPro" id="IPR027381">
    <property type="entry name" value="LytR/CpsA/Psr_C"/>
</dbReference>
<feature type="domain" description="Cell envelope-related transcriptional attenuator" evidence="3">
    <location>
        <begin position="99"/>
        <end position="262"/>
    </location>
</feature>
<proteinExistence type="inferred from homology"/>
<evidence type="ECO:0000259" key="4">
    <source>
        <dbReference type="Pfam" id="PF13399"/>
    </source>
</evidence>
<dbReference type="EMBL" id="JAVREO010000005">
    <property type="protein sequence ID" value="MDT0266681.1"/>
    <property type="molecule type" value="Genomic_DNA"/>
</dbReference>
<dbReference type="PANTHER" id="PTHR33392:SF6">
    <property type="entry name" value="POLYISOPRENYL-TEICHOIC ACID--PEPTIDOGLYCAN TEICHOIC ACID TRANSFERASE TAGU"/>
    <property type="match status" value="1"/>
</dbReference>
<dbReference type="PANTHER" id="PTHR33392">
    <property type="entry name" value="POLYISOPRENYL-TEICHOIC ACID--PEPTIDOGLYCAN TEICHOIC ACID TRANSFERASE TAGU"/>
    <property type="match status" value="1"/>
</dbReference>
<evidence type="ECO:0000313" key="5">
    <source>
        <dbReference type="EMBL" id="MDT0266681.1"/>
    </source>
</evidence>
<evidence type="ECO:0000256" key="1">
    <source>
        <dbReference type="ARBA" id="ARBA00006068"/>
    </source>
</evidence>
<reference evidence="6" key="1">
    <citation type="submission" date="2023-07" db="EMBL/GenBank/DDBJ databases">
        <title>30 novel species of actinomycetes from the DSMZ collection.</title>
        <authorList>
            <person name="Nouioui I."/>
        </authorList>
    </citation>
    <scope>NUCLEOTIDE SEQUENCE [LARGE SCALE GENOMIC DNA]</scope>
    <source>
        <strain evidence="6">DSM 44915</strain>
    </source>
</reference>
<dbReference type="Pfam" id="PF13399">
    <property type="entry name" value="LytR_C"/>
    <property type="match status" value="1"/>
</dbReference>
<gene>
    <name evidence="5" type="ORF">RM844_10290</name>
</gene>
<protein>
    <submittedName>
        <fullName evidence="5">LCP family protein</fullName>
    </submittedName>
</protein>
<dbReference type="InterPro" id="IPR050922">
    <property type="entry name" value="LytR/CpsA/Psr_CW_biosynth"/>
</dbReference>
<dbReference type="Gene3D" id="3.30.70.2390">
    <property type="match status" value="1"/>
</dbReference>
<dbReference type="Pfam" id="PF03816">
    <property type="entry name" value="LytR_cpsA_psr"/>
    <property type="match status" value="1"/>
</dbReference>
<sequence length="466" mass="50084">MPGTHRSARPRRAGRARTRTRRILLWTAGTLALLVLVAAGAGAWLYYRLNGNITAAEVDDKLGEDRPEDLSPGAKTILVAGSDTREDTDGSYGHTEGMRSDTLMVVHVAENREWATVLSLPRDSWVEIPACQLDDGSSTEPHFGKINESFALGGMHGDAGSAAACTIRTLEHNTGLRIDNFVSLDFLGFKDMVDALGGVEVCPEEPIDDDKAHIQLEAGCQMLDGEQALGYVRVRYSVGDGSDIGRISRQQEFMRSLAERAQDRLTSPTSMYDFLDAVTRSLTTDPELAGLQPLYDLASDLQSVPEENLTFLTVPNYPRELDVPEDTANVVWQYPHTDLLFDALAHDRFLSEDELAAAAEELLAMDPAEIRVRVLNGTDVPGRAAEVADELRAAGFQVTETDNAPAPVPTTVISHPEALAGQARALAARLPGSAVETAAAGDGEGAGGGELTLTLGPDYPGLRAPR</sequence>
<accession>A0ABU2JNV7</accession>
<evidence type="ECO:0000259" key="3">
    <source>
        <dbReference type="Pfam" id="PF03816"/>
    </source>
</evidence>
<organism evidence="5 6">
    <name type="scientific">Streptomyces chisholmiae</name>
    <dbReference type="NCBI Taxonomy" id="3075540"/>
    <lineage>
        <taxon>Bacteria</taxon>
        <taxon>Bacillati</taxon>
        <taxon>Actinomycetota</taxon>
        <taxon>Actinomycetes</taxon>
        <taxon>Kitasatosporales</taxon>
        <taxon>Streptomycetaceae</taxon>
        <taxon>Streptomyces</taxon>
    </lineage>
</organism>
<feature type="domain" description="LytR/CpsA/Psr regulator C-terminal" evidence="4">
    <location>
        <begin position="369"/>
        <end position="459"/>
    </location>
</feature>